<keyword evidence="2" id="KW-0645">Protease</keyword>
<evidence type="ECO:0000256" key="1">
    <source>
        <dbReference type="ARBA" id="ARBA00022801"/>
    </source>
</evidence>
<dbReference type="InterPro" id="IPR011659">
    <property type="entry name" value="WD40"/>
</dbReference>
<feature type="domain" description="Dipeptidylpeptidase IV N-terminal" evidence="4">
    <location>
        <begin position="172"/>
        <end position="243"/>
    </location>
</feature>
<keyword evidence="1" id="KW-0378">Hydrolase</keyword>
<dbReference type="EMBL" id="JBHSOZ010000005">
    <property type="protein sequence ID" value="MFC5713482.1"/>
    <property type="molecule type" value="Genomic_DNA"/>
</dbReference>
<dbReference type="InterPro" id="IPR002469">
    <property type="entry name" value="Peptidase_S9B_N"/>
</dbReference>
<dbReference type="PANTHER" id="PTHR42776">
    <property type="entry name" value="SERINE PEPTIDASE S9 FAMILY MEMBER"/>
    <property type="match status" value="1"/>
</dbReference>
<evidence type="ECO:0000256" key="2">
    <source>
        <dbReference type="ARBA" id="ARBA00022825"/>
    </source>
</evidence>
<dbReference type="SUPFAM" id="SSF53474">
    <property type="entry name" value="alpha/beta-Hydrolases"/>
    <property type="match status" value="1"/>
</dbReference>
<dbReference type="RefSeq" id="WP_385941342.1">
    <property type="nucleotide sequence ID" value="NZ_JBHSOZ010000005.1"/>
</dbReference>
<dbReference type="InterPro" id="IPR011042">
    <property type="entry name" value="6-blade_b-propeller_TolB-like"/>
</dbReference>
<dbReference type="Pfam" id="PF00326">
    <property type="entry name" value="Peptidase_S9"/>
    <property type="match status" value="1"/>
</dbReference>
<reference evidence="6" key="1">
    <citation type="journal article" date="2019" name="Int. J. Syst. Evol. Microbiol.">
        <title>The Global Catalogue of Microorganisms (GCM) 10K type strain sequencing project: providing services to taxonomists for standard genome sequencing and annotation.</title>
        <authorList>
            <consortium name="The Broad Institute Genomics Platform"/>
            <consortium name="The Broad Institute Genome Sequencing Center for Infectious Disease"/>
            <person name="Wu L."/>
            <person name="Ma J."/>
        </authorList>
    </citation>
    <scope>NUCLEOTIDE SEQUENCE [LARGE SCALE GENOMIC DNA]</scope>
    <source>
        <strain evidence="6">CECT 7184</strain>
    </source>
</reference>
<proteinExistence type="predicted"/>
<evidence type="ECO:0000259" key="4">
    <source>
        <dbReference type="Pfam" id="PF00930"/>
    </source>
</evidence>
<accession>A0ABW0YRX9</accession>
<keyword evidence="2" id="KW-0720">Serine protease</keyword>
<feature type="domain" description="Peptidase S9 prolyl oligopeptidase catalytic" evidence="3">
    <location>
        <begin position="452"/>
        <end position="662"/>
    </location>
</feature>
<comment type="caution">
    <text evidence="5">The sequence shown here is derived from an EMBL/GenBank/DDBJ whole genome shotgun (WGS) entry which is preliminary data.</text>
</comment>
<evidence type="ECO:0000313" key="6">
    <source>
        <dbReference type="Proteomes" id="UP001596142"/>
    </source>
</evidence>
<keyword evidence="6" id="KW-1185">Reference proteome</keyword>
<dbReference type="Gene3D" id="3.40.50.1820">
    <property type="entry name" value="alpha/beta hydrolase"/>
    <property type="match status" value="1"/>
</dbReference>
<gene>
    <name evidence="5" type="ORF">ACFPU1_11865</name>
</gene>
<dbReference type="Proteomes" id="UP001596142">
    <property type="component" value="Unassembled WGS sequence"/>
</dbReference>
<sequence>MGLNKRPITADDLKRISVVGDPQISPDGERYAYVQTHIDENEEYRSHLYIHTLGDDIPVQWTFGKVKDQSPRWSPDGSEMVFSSNRSGTSQLWIMSTSGGEARQLTTLKNGAHSPVWSPNGRYILFSTLMDPDGVPEEETKEDGSKKQKPKPLVVERLKYKSDMRGFHDEKRNHLALYDLKAQKVIQLTSGQFDHTPGSWSPDSKHVVFTANRETDEDRTLHQDLFTIDIESREVTKLTDTTGAFSLPNWSPDGQKIACFGHQYEFKGATLNQVWIIDVDTKEKTCMTLKWDVQIGDAMIGDIRSNSPNPGPVWSLEQEYIYFTASDHGNTGLYQMDMEGEITTIHEEENHVFGFTYHRNTDRFIAGISDPSNPGDFFKIRRNERGKIRLTDVNEKFLREVHLSIPEPVTTKAEDGWEIHGWIMKPADFEDGKKYPLVLEIHGGPHAMYGNTFFHELQLLAAQGYVVLYTNPRGSHGYGQTFVNACRGDYGGRDYTDLMSAVDHVLENFDCIDQERLGVTGGSYGGFMTNWIVSHTDRFKAAVTQRSISNWLSFYGVSDIGYFFTEWEIGYHLFDDPEKLWHHSPLRYVKNVNTPLLILHGEQDYRCPIEQGEQLFIALKHLEKEVKFVRFPEANHELSRSGPPTLRLERLNHICKWFKQYI</sequence>
<dbReference type="SUPFAM" id="SSF82171">
    <property type="entry name" value="DPP6 N-terminal domain-like"/>
    <property type="match status" value="1"/>
</dbReference>
<evidence type="ECO:0000259" key="3">
    <source>
        <dbReference type="Pfam" id="PF00326"/>
    </source>
</evidence>
<name>A0ABW0YRX9_9BACI</name>
<dbReference type="Pfam" id="PF07676">
    <property type="entry name" value="PD40"/>
    <property type="match status" value="2"/>
</dbReference>
<dbReference type="PANTHER" id="PTHR42776:SF27">
    <property type="entry name" value="DIPEPTIDYL PEPTIDASE FAMILY MEMBER 6"/>
    <property type="match status" value="1"/>
</dbReference>
<organism evidence="5 6">
    <name type="scientific">Thalassorhabdus alkalitolerans</name>
    <dbReference type="NCBI Taxonomy" id="2282697"/>
    <lineage>
        <taxon>Bacteria</taxon>
        <taxon>Bacillati</taxon>
        <taxon>Bacillota</taxon>
        <taxon>Bacilli</taxon>
        <taxon>Bacillales</taxon>
        <taxon>Bacillaceae</taxon>
        <taxon>Thalassorhabdus</taxon>
    </lineage>
</organism>
<dbReference type="Gene3D" id="2.120.10.30">
    <property type="entry name" value="TolB, C-terminal domain"/>
    <property type="match status" value="2"/>
</dbReference>
<evidence type="ECO:0000313" key="5">
    <source>
        <dbReference type="EMBL" id="MFC5713482.1"/>
    </source>
</evidence>
<dbReference type="InterPro" id="IPR029058">
    <property type="entry name" value="AB_hydrolase_fold"/>
</dbReference>
<dbReference type="InterPro" id="IPR001375">
    <property type="entry name" value="Peptidase_S9_cat"/>
</dbReference>
<protein>
    <submittedName>
        <fullName evidence="5">S9 family peptidase</fullName>
    </submittedName>
</protein>
<dbReference type="Pfam" id="PF00930">
    <property type="entry name" value="DPPIV_N"/>
    <property type="match status" value="1"/>
</dbReference>